<dbReference type="PANTHER" id="PTHR40080">
    <property type="entry name" value="LMO1763 PROTEIN"/>
    <property type="match status" value="1"/>
</dbReference>
<protein>
    <recommendedName>
        <fullName evidence="3">TrpR like protein, YerC/YecD</fullName>
    </recommendedName>
</protein>
<dbReference type="GO" id="GO:0043565">
    <property type="term" value="F:sequence-specific DNA binding"/>
    <property type="evidence" value="ECO:0007669"/>
    <property type="project" value="InterPro"/>
</dbReference>
<evidence type="ECO:0008006" key="3">
    <source>
        <dbReference type="Google" id="ProtNLM"/>
    </source>
</evidence>
<dbReference type="PANTHER" id="PTHR40080:SF1">
    <property type="entry name" value="TRPR-LIKE PROTEIN YERC_YECD"/>
    <property type="match status" value="1"/>
</dbReference>
<dbReference type="EMBL" id="LCIQ01000043">
    <property type="protein sequence ID" value="KKT59289.1"/>
    <property type="molecule type" value="Genomic_DNA"/>
</dbReference>
<evidence type="ECO:0000313" key="2">
    <source>
        <dbReference type="Proteomes" id="UP000034521"/>
    </source>
</evidence>
<dbReference type="Gene3D" id="1.10.1270.10">
    <property type="entry name" value="TrpR-like"/>
    <property type="match status" value="1"/>
</dbReference>
<sequence length="129" mass="14921">MEPYKTDTPSSYPTEEMKELFSAILSLKSEKEARDFFRDLLTIAEIKEFANRWQMVKMLYTGKSYTEIAKKLKTSTTTISRVSHWLKNGFGGYKAVADRMFPAKFHDSDVPDGYFRSGKLRGFKKPNTL</sequence>
<dbReference type="Pfam" id="PF01371">
    <property type="entry name" value="Trp_repressor"/>
    <property type="match status" value="1"/>
</dbReference>
<dbReference type="InterPro" id="IPR010921">
    <property type="entry name" value="Trp_repressor/repl_initiator"/>
</dbReference>
<dbReference type="InterPro" id="IPR038116">
    <property type="entry name" value="TrpR-like_sf"/>
</dbReference>
<name>A0A0G1LH25_9BACT</name>
<dbReference type="NCBIfam" id="TIGR02531">
    <property type="entry name" value="yecD_yerC"/>
    <property type="match status" value="1"/>
</dbReference>
<dbReference type="InterPro" id="IPR013368">
    <property type="entry name" value="YecD_YerC"/>
</dbReference>
<comment type="caution">
    <text evidence="1">The sequence shown here is derived from an EMBL/GenBank/DDBJ whole genome shotgun (WGS) entry which is preliminary data.</text>
</comment>
<dbReference type="SUPFAM" id="SSF48295">
    <property type="entry name" value="TrpR-like"/>
    <property type="match status" value="1"/>
</dbReference>
<dbReference type="InterPro" id="IPR000831">
    <property type="entry name" value="Trp_repress"/>
</dbReference>
<proteinExistence type="predicted"/>
<reference evidence="1 2" key="1">
    <citation type="journal article" date="2015" name="Nature">
        <title>rRNA introns, odd ribosomes, and small enigmatic genomes across a large radiation of phyla.</title>
        <authorList>
            <person name="Brown C.T."/>
            <person name="Hug L.A."/>
            <person name="Thomas B.C."/>
            <person name="Sharon I."/>
            <person name="Castelle C.J."/>
            <person name="Singh A."/>
            <person name="Wilkins M.J."/>
            <person name="Williams K.H."/>
            <person name="Banfield J.F."/>
        </authorList>
    </citation>
    <scope>NUCLEOTIDE SEQUENCE [LARGE SCALE GENOMIC DNA]</scope>
</reference>
<gene>
    <name evidence="1" type="ORF">UW52_C0043G0005</name>
</gene>
<dbReference type="AlphaFoldDB" id="A0A0G1LH25"/>
<organism evidence="1 2">
    <name type="scientific">Candidatus Gottesmanbacteria bacterium GW2011_GWA1_44_24b</name>
    <dbReference type="NCBI Taxonomy" id="1618437"/>
    <lineage>
        <taxon>Bacteria</taxon>
        <taxon>Candidatus Gottesmaniibacteriota</taxon>
    </lineage>
</organism>
<dbReference type="Proteomes" id="UP000034521">
    <property type="component" value="Unassembled WGS sequence"/>
</dbReference>
<accession>A0A0G1LH25</accession>
<dbReference type="GO" id="GO:0003700">
    <property type="term" value="F:DNA-binding transcription factor activity"/>
    <property type="evidence" value="ECO:0007669"/>
    <property type="project" value="InterPro"/>
</dbReference>
<evidence type="ECO:0000313" key="1">
    <source>
        <dbReference type="EMBL" id="KKT59289.1"/>
    </source>
</evidence>